<proteinExistence type="predicted"/>
<dbReference type="GO" id="GO:0051301">
    <property type="term" value="P:cell division"/>
    <property type="evidence" value="ECO:0007669"/>
    <property type="project" value="UniProtKB-KW"/>
</dbReference>
<name>A0A151B780_9CLOT</name>
<dbReference type="PATRIC" id="fig|1121338.3.peg.44"/>
<dbReference type="Pfam" id="PF04977">
    <property type="entry name" value="DivIC"/>
    <property type="match status" value="1"/>
</dbReference>
<dbReference type="Proteomes" id="UP000075531">
    <property type="component" value="Unassembled WGS sequence"/>
</dbReference>
<keyword evidence="2" id="KW-0812">Transmembrane</keyword>
<gene>
    <name evidence="3" type="primary">ftsL</name>
    <name evidence="3" type="ORF">CLTEP_00430</name>
</gene>
<keyword evidence="2" id="KW-0472">Membrane</keyword>
<sequence>MNKLLEERYVNGNTALQVEREYTRKKENEKRLNRDELNRKNELREEQNRKRLIVLKSIMCVFIVGMIVVSRYSIIYGNEKKIRDIKKQIVELRSENDKMKIEILKFQDINKIDEIARKKLHMVEPSRVNVVYCNFDKEYFKSPDLTKVSKSKSLLSKLKEILF</sequence>
<keyword evidence="1" id="KW-0175">Coiled coil</keyword>
<organism evidence="3 4">
    <name type="scientific">Clostridium tepidiprofundi DSM 19306</name>
    <dbReference type="NCBI Taxonomy" id="1121338"/>
    <lineage>
        <taxon>Bacteria</taxon>
        <taxon>Bacillati</taxon>
        <taxon>Bacillota</taxon>
        <taxon>Clostridia</taxon>
        <taxon>Eubacteriales</taxon>
        <taxon>Clostridiaceae</taxon>
        <taxon>Clostridium</taxon>
    </lineage>
</organism>
<keyword evidence="3" id="KW-0131">Cell cycle</keyword>
<evidence type="ECO:0000256" key="1">
    <source>
        <dbReference type="SAM" id="Coils"/>
    </source>
</evidence>
<dbReference type="InterPro" id="IPR007060">
    <property type="entry name" value="FtsL/DivIC"/>
</dbReference>
<feature type="transmembrane region" description="Helical" evidence="2">
    <location>
        <begin position="53"/>
        <end position="74"/>
    </location>
</feature>
<comment type="caution">
    <text evidence="3">The sequence shown here is derived from an EMBL/GenBank/DDBJ whole genome shotgun (WGS) entry which is preliminary data.</text>
</comment>
<evidence type="ECO:0000256" key="2">
    <source>
        <dbReference type="SAM" id="Phobius"/>
    </source>
</evidence>
<dbReference type="AlphaFoldDB" id="A0A151B780"/>
<dbReference type="STRING" id="1121338.CLTEP_00430"/>
<keyword evidence="4" id="KW-1185">Reference proteome</keyword>
<keyword evidence="3" id="KW-0132">Cell division</keyword>
<dbReference type="EMBL" id="LTBA01000001">
    <property type="protein sequence ID" value="KYH35650.1"/>
    <property type="molecule type" value="Genomic_DNA"/>
</dbReference>
<protein>
    <submittedName>
        <fullName evidence="3">Cell division protein FtsL</fullName>
    </submittedName>
</protein>
<feature type="coiled-coil region" evidence="1">
    <location>
        <begin position="15"/>
        <end position="46"/>
    </location>
</feature>
<accession>A0A151B780</accession>
<reference evidence="3 4" key="1">
    <citation type="submission" date="2016-02" db="EMBL/GenBank/DDBJ databases">
        <title>Genome sequence of Clostridium tepidiprofundi DSM 19306.</title>
        <authorList>
            <person name="Poehlein A."/>
            <person name="Daniel R."/>
        </authorList>
    </citation>
    <scope>NUCLEOTIDE SEQUENCE [LARGE SCALE GENOMIC DNA]</scope>
    <source>
        <strain evidence="3 4">DSM 19306</strain>
    </source>
</reference>
<evidence type="ECO:0000313" key="4">
    <source>
        <dbReference type="Proteomes" id="UP000075531"/>
    </source>
</evidence>
<keyword evidence="2" id="KW-1133">Transmembrane helix</keyword>
<evidence type="ECO:0000313" key="3">
    <source>
        <dbReference type="EMBL" id="KYH35650.1"/>
    </source>
</evidence>